<organism evidence="2 3">
    <name type="scientific">Ustilaginoidea virens</name>
    <name type="common">Rice false smut fungus</name>
    <name type="synonym">Villosiclava virens</name>
    <dbReference type="NCBI Taxonomy" id="1159556"/>
    <lineage>
        <taxon>Eukaryota</taxon>
        <taxon>Fungi</taxon>
        <taxon>Dikarya</taxon>
        <taxon>Ascomycota</taxon>
        <taxon>Pezizomycotina</taxon>
        <taxon>Sordariomycetes</taxon>
        <taxon>Hypocreomycetidae</taxon>
        <taxon>Hypocreales</taxon>
        <taxon>Clavicipitaceae</taxon>
        <taxon>Ustilaginoidea</taxon>
    </lineage>
</organism>
<keyword evidence="3" id="KW-1185">Reference proteome</keyword>
<gene>
    <name evidence="2" type="ORF">UV8b_00734</name>
</gene>
<dbReference type="EMBL" id="CP072753">
    <property type="protein sequence ID" value="QUC16493.1"/>
    <property type="molecule type" value="Genomic_DNA"/>
</dbReference>
<feature type="signal peptide" evidence="1">
    <location>
        <begin position="1"/>
        <end position="15"/>
    </location>
</feature>
<protein>
    <recommendedName>
        <fullName evidence="4">Hydrophobin</fullName>
    </recommendedName>
</protein>
<evidence type="ECO:0000313" key="2">
    <source>
        <dbReference type="EMBL" id="QUC16493.1"/>
    </source>
</evidence>
<evidence type="ECO:0000313" key="3">
    <source>
        <dbReference type="Proteomes" id="UP000027002"/>
    </source>
</evidence>
<evidence type="ECO:0000256" key="1">
    <source>
        <dbReference type="SAM" id="SignalP"/>
    </source>
</evidence>
<accession>A0A8E5HJL4</accession>
<proteinExistence type="predicted"/>
<evidence type="ECO:0008006" key="4">
    <source>
        <dbReference type="Google" id="ProtNLM"/>
    </source>
</evidence>
<name>A0A8E5HJL4_USTVR</name>
<keyword evidence="1" id="KW-0732">Signal</keyword>
<dbReference type="Proteomes" id="UP000027002">
    <property type="component" value="Chromosome 1"/>
</dbReference>
<sequence length="87" mass="9379">MKFISLVAAAGVAYANEVAYCDGNKSLSNPDCDFSGRQTRCCLSYKAGPFVQQELGAVSQNLNSPETHYTYPCKSGSRQGVIYCLAL</sequence>
<dbReference type="AlphaFoldDB" id="A0A8E5HJL4"/>
<feature type="chain" id="PRO_5034052367" description="Hydrophobin" evidence="1">
    <location>
        <begin position="16"/>
        <end position="87"/>
    </location>
</feature>
<dbReference type="RefSeq" id="XP_042994166.1">
    <property type="nucleotide sequence ID" value="XM_043138232.1"/>
</dbReference>
<reference evidence="2" key="1">
    <citation type="submission" date="2020-03" db="EMBL/GenBank/DDBJ databases">
        <title>A mixture of massive structural variations and highly conserved coding sequences in Ustilaginoidea virens genome.</title>
        <authorList>
            <person name="Zhang K."/>
            <person name="Zhao Z."/>
            <person name="Zhang Z."/>
            <person name="Li Y."/>
            <person name="Hsiang T."/>
            <person name="Sun W."/>
        </authorList>
    </citation>
    <scope>NUCLEOTIDE SEQUENCE</scope>
    <source>
        <strain evidence="2">UV-8b</strain>
    </source>
</reference>
<dbReference type="GeneID" id="66061512"/>
<dbReference type="KEGG" id="uvi:66061512"/>